<dbReference type="InterPro" id="IPR013325">
    <property type="entry name" value="RNA_pol_sigma_r2"/>
</dbReference>
<dbReference type="SUPFAM" id="SSF88659">
    <property type="entry name" value="Sigma3 and sigma4 domains of RNA polymerase sigma factors"/>
    <property type="match status" value="1"/>
</dbReference>
<dbReference type="InterPro" id="IPR013324">
    <property type="entry name" value="RNA_pol_sigma_r3/r4-like"/>
</dbReference>
<dbReference type="InterPro" id="IPR013249">
    <property type="entry name" value="RNA_pol_sigma70_r4_t2"/>
</dbReference>
<dbReference type="CDD" id="cd06171">
    <property type="entry name" value="Sigma70_r4"/>
    <property type="match status" value="1"/>
</dbReference>
<dbReference type="SUPFAM" id="SSF88946">
    <property type="entry name" value="Sigma2 domain of RNA polymerase sigma factors"/>
    <property type="match status" value="1"/>
</dbReference>
<evidence type="ECO:0000256" key="2">
    <source>
        <dbReference type="ARBA" id="ARBA00023015"/>
    </source>
</evidence>
<dbReference type="Pfam" id="PF08281">
    <property type="entry name" value="Sigma70_r4_2"/>
    <property type="match status" value="1"/>
</dbReference>
<name>A0ABS8MHL2_9FLAO</name>
<evidence type="ECO:0000256" key="5">
    <source>
        <dbReference type="ARBA" id="ARBA00023163"/>
    </source>
</evidence>
<dbReference type="PANTHER" id="PTHR43133">
    <property type="entry name" value="RNA POLYMERASE ECF-TYPE SIGMA FACTO"/>
    <property type="match status" value="1"/>
</dbReference>
<keyword evidence="9" id="KW-1185">Reference proteome</keyword>
<dbReference type="EMBL" id="JAJJMM010000001">
    <property type="protein sequence ID" value="MCC9064967.1"/>
    <property type="molecule type" value="Genomic_DNA"/>
</dbReference>
<comment type="similarity">
    <text evidence="1">Belongs to the sigma-70 factor family. ECF subfamily.</text>
</comment>
<keyword evidence="3" id="KW-0731">Sigma factor</keyword>
<feature type="domain" description="RNA polymerase sigma factor 70 region 4 type 2" evidence="7">
    <location>
        <begin position="130"/>
        <end position="181"/>
    </location>
</feature>
<organism evidence="8 9">
    <name type="scientific">Flavobacterium piscisymbiosum</name>
    <dbReference type="NCBI Taxonomy" id="2893753"/>
    <lineage>
        <taxon>Bacteria</taxon>
        <taxon>Pseudomonadati</taxon>
        <taxon>Bacteroidota</taxon>
        <taxon>Flavobacteriia</taxon>
        <taxon>Flavobacteriales</taxon>
        <taxon>Flavobacteriaceae</taxon>
        <taxon>Flavobacterium</taxon>
    </lineage>
</organism>
<keyword evidence="2" id="KW-0805">Transcription regulation</keyword>
<accession>A0ABS8MHL2</accession>
<dbReference type="PANTHER" id="PTHR43133:SF8">
    <property type="entry name" value="RNA POLYMERASE SIGMA FACTOR HI_1459-RELATED"/>
    <property type="match status" value="1"/>
</dbReference>
<protein>
    <submittedName>
        <fullName evidence="8">Sigma-70 family RNA polymerase sigma factor</fullName>
    </submittedName>
</protein>
<evidence type="ECO:0000313" key="8">
    <source>
        <dbReference type="EMBL" id="MCC9064967.1"/>
    </source>
</evidence>
<evidence type="ECO:0000313" key="9">
    <source>
        <dbReference type="Proteomes" id="UP001430679"/>
    </source>
</evidence>
<evidence type="ECO:0000256" key="4">
    <source>
        <dbReference type="ARBA" id="ARBA00023125"/>
    </source>
</evidence>
<dbReference type="InterPro" id="IPR014284">
    <property type="entry name" value="RNA_pol_sigma-70_dom"/>
</dbReference>
<keyword evidence="4" id="KW-0238">DNA-binding</keyword>
<evidence type="ECO:0000256" key="3">
    <source>
        <dbReference type="ARBA" id="ARBA00023082"/>
    </source>
</evidence>
<dbReference type="InterPro" id="IPR036388">
    <property type="entry name" value="WH-like_DNA-bd_sf"/>
</dbReference>
<dbReference type="RefSeq" id="WP_056205486.1">
    <property type="nucleotide sequence ID" value="NZ_JAJJMM010000001.1"/>
</dbReference>
<keyword evidence="5" id="KW-0804">Transcription</keyword>
<comment type="caution">
    <text evidence="8">The sequence shown here is derived from an EMBL/GenBank/DDBJ whole genome shotgun (WGS) entry which is preliminary data.</text>
</comment>
<feature type="domain" description="RNA polymerase sigma-70 region 2" evidence="6">
    <location>
        <begin position="27"/>
        <end position="88"/>
    </location>
</feature>
<dbReference type="Gene3D" id="1.10.10.10">
    <property type="entry name" value="Winged helix-like DNA-binding domain superfamily/Winged helix DNA-binding domain"/>
    <property type="match status" value="1"/>
</dbReference>
<dbReference type="InterPro" id="IPR039425">
    <property type="entry name" value="RNA_pol_sigma-70-like"/>
</dbReference>
<dbReference type="Pfam" id="PF04542">
    <property type="entry name" value="Sigma70_r2"/>
    <property type="match status" value="1"/>
</dbReference>
<dbReference type="NCBIfam" id="TIGR02937">
    <property type="entry name" value="sigma70-ECF"/>
    <property type="match status" value="1"/>
</dbReference>
<reference evidence="8" key="1">
    <citation type="submission" date="2021-11" db="EMBL/GenBank/DDBJ databases">
        <title>Description of novel Flavobacterium species.</title>
        <authorList>
            <person name="Saticioglu I.B."/>
            <person name="Ay H."/>
            <person name="Altun S."/>
            <person name="Duman M."/>
        </authorList>
    </citation>
    <scope>NUCLEOTIDE SEQUENCE</scope>
    <source>
        <strain evidence="8">F-30</strain>
    </source>
</reference>
<evidence type="ECO:0000256" key="1">
    <source>
        <dbReference type="ARBA" id="ARBA00010641"/>
    </source>
</evidence>
<dbReference type="Gene3D" id="1.10.1740.10">
    <property type="match status" value="1"/>
</dbReference>
<evidence type="ECO:0000259" key="6">
    <source>
        <dbReference type="Pfam" id="PF04542"/>
    </source>
</evidence>
<gene>
    <name evidence="8" type="ORF">LNP81_18325</name>
</gene>
<dbReference type="Proteomes" id="UP001430679">
    <property type="component" value="Unassembled WGS sequence"/>
</dbReference>
<proteinExistence type="inferred from homology"/>
<dbReference type="InterPro" id="IPR007627">
    <property type="entry name" value="RNA_pol_sigma70_r2"/>
</dbReference>
<sequence>MKIKEQYSDADIITKIINGEFGLFEILIRRYNPYLYKIGRSYNYNHEDTQDLMQETFIAVYFNLQKFENRALFKTWIIKIMLNSCYKKKQKFSFKNEVSKDINNNDVPMFSDHQHTDTNKIVMNRELGNIIESSLNQIPIEYRMVFSLREINGLNVSETADALNISESNVKVRLNRAKTMLRKEIEKSYSPNDIFEFNLIYCDAIVNRVMNNIKLGSNGN</sequence>
<evidence type="ECO:0000259" key="7">
    <source>
        <dbReference type="Pfam" id="PF08281"/>
    </source>
</evidence>